<sequence>MNRVMLIGRMTRDPELAYTKQNAPYVKMRIAVMRGFRNRAGEREADFVDCTVWNKSAEHVAAYCKRGSLIGVTGSIRTSRYDNAEGKRIYRTEVFAQSITFLERRKEQAQQ</sequence>
<dbReference type="NCBIfam" id="TIGR00621">
    <property type="entry name" value="ssb"/>
    <property type="match status" value="1"/>
</dbReference>
<dbReference type="PROSITE" id="PS50935">
    <property type="entry name" value="SSB"/>
    <property type="match status" value="1"/>
</dbReference>
<protein>
    <recommendedName>
        <fullName evidence="2 3">Single-stranded DNA-binding protein</fullName>
        <shortName evidence="2">SSB</shortName>
    </recommendedName>
</protein>
<keyword evidence="1 2" id="KW-0238">DNA-binding</keyword>
<dbReference type="Proteomes" id="UP001589609">
    <property type="component" value="Unassembled WGS sequence"/>
</dbReference>
<evidence type="ECO:0000256" key="3">
    <source>
        <dbReference type="PIRNR" id="PIRNR002070"/>
    </source>
</evidence>
<dbReference type="HAMAP" id="MF_00984">
    <property type="entry name" value="SSB"/>
    <property type="match status" value="1"/>
</dbReference>
<dbReference type="InterPro" id="IPR000424">
    <property type="entry name" value="Primosome_PriB/ssb"/>
</dbReference>
<dbReference type="InterPro" id="IPR012340">
    <property type="entry name" value="NA-bd_OB-fold"/>
</dbReference>
<dbReference type="PIRSF" id="PIRSF002070">
    <property type="entry name" value="SSB"/>
    <property type="match status" value="1"/>
</dbReference>
<dbReference type="EMBL" id="JBHMAF010000017">
    <property type="protein sequence ID" value="MFB9757597.1"/>
    <property type="molecule type" value="Genomic_DNA"/>
</dbReference>
<comment type="caution">
    <text evidence="2">Lacks conserved residue(s) required for the propagation of feature annotation.</text>
</comment>
<comment type="subunit">
    <text evidence="2">Homotetramer.</text>
</comment>
<comment type="caution">
    <text evidence="4">The sequence shown here is derived from an EMBL/GenBank/DDBJ whole genome shotgun (WGS) entry which is preliminary data.</text>
</comment>
<dbReference type="GO" id="GO:0003677">
    <property type="term" value="F:DNA binding"/>
    <property type="evidence" value="ECO:0007669"/>
    <property type="project" value="UniProtKB-KW"/>
</dbReference>
<dbReference type="CDD" id="cd04496">
    <property type="entry name" value="SSB_OBF"/>
    <property type="match status" value="1"/>
</dbReference>
<dbReference type="PANTHER" id="PTHR10302:SF27">
    <property type="entry name" value="SINGLE-STRANDED DNA-BINDING PROTEIN"/>
    <property type="match status" value="1"/>
</dbReference>
<keyword evidence="5" id="KW-1185">Reference proteome</keyword>
<evidence type="ECO:0000313" key="5">
    <source>
        <dbReference type="Proteomes" id="UP001589609"/>
    </source>
</evidence>
<organism evidence="4 5">
    <name type="scientific">Ectobacillus funiculus</name>
    <dbReference type="NCBI Taxonomy" id="137993"/>
    <lineage>
        <taxon>Bacteria</taxon>
        <taxon>Bacillati</taxon>
        <taxon>Bacillota</taxon>
        <taxon>Bacilli</taxon>
        <taxon>Bacillales</taxon>
        <taxon>Bacillaceae</taxon>
        <taxon>Ectobacillus</taxon>
    </lineage>
</organism>
<name>A0ABV5WB50_9BACI</name>
<dbReference type="InterPro" id="IPR011344">
    <property type="entry name" value="ssDNA-bd"/>
</dbReference>
<dbReference type="PANTHER" id="PTHR10302">
    <property type="entry name" value="SINGLE-STRANDED DNA-BINDING PROTEIN"/>
    <property type="match status" value="1"/>
</dbReference>
<evidence type="ECO:0000256" key="2">
    <source>
        <dbReference type="HAMAP-Rule" id="MF_00984"/>
    </source>
</evidence>
<reference evidence="4 5" key="1">
    <citation type="submission" date="2024-09" db="EMBL/GenBank/DDBJ databases">
        <authorList>
            <person name="Sun Q."/>
            <person name="Mori K."/>
        </authorList>
    </citation>
    <scope>NUCLEOTIDE SEQUENCE [LARGE SCALE GENOMIC DNA]</scope>
    <source>
        <strain evidence="4 5">JCM 11201</strain>
    </source>
</reference>
<accession>A0ABV5WB50</accession>
<evidence type="ECO:0000256" key="1">
    <source>
        <dbReference type="ARBA" id="ARBA00023125"/>
    </source>
</evidence>
<gene>
    <name evidence="4" type="primary">ssb</name>
    <name evidence="4" type="ORF">ACFFMS_03450</name>
</gene>
<dbReference type="RefSeq" id="WP_129728247.1">
    <property type="nucleotide sequence ID" value="NZ_JAPCYI010000001.1"/>
</dbReference>
<dbReference type="SUPFAM" id="SSF50249">
    <property type="entry name" value="Nucleic acid-binding proteins"/>
    <property type="match status" value="1"/>
</dbReference>
<proteinExistence type="inferred from homology"/>
<evidence type="ECO:0000313" key="4">
    <source>
        <dbReference type="EMBL" id="MFB9757597.1"/>
    </source>
</evidence>
<dbReference type="Pfam" id="PF00436">
    <property type="entry name" value="SSB"/>
    <property type="match status" value="1"/>
</dbReference>
<dbReference type="Gene3D" id="2.40.50.140">
    <property type="entry name" value="Nucleic acid-binding proteins"/>
    <property type="match status" value="1"/>
</dbReference>